<dbReference type="EMBL" id="CP002160">
    <property type="protein sequence ID" value="ADL50707.1"/>
    <property type="molecule type" value="Genomic_DNA"/>
</dbReference>
<dbReference type="Proteomes" id="UP000002730">
    <property type="component" value="Chromosome"/>
</dbReference>
<organism evidence="1 2">
    <name type="scientific">Clostridium cellulovorans (strain ATCC 35296 / DSM 3052 / OCM 3 / 743B)</name>
    <dbReference type="NCBI Taxonomy" id="573061"/>
    <lineage>
        <taxon>Bacteria</taxon>
        <taxon>Bacillati</taxon>
        <taxon>Bacillota</taxon>
        <taxon>Clostridia</taxon>
        <taxon>Eubacteriales</taxon>
        <taxon>Clostridiaceae</taxon>
        <taxon>Clostridium</taxon>
    </lineage>
</organism>
<keyword evidence="2" id="KW-1185">Reference proteome</keyword>
<dbReference type="RefSeq" id="WP_010076448.1">
    <property type="nucleotide sequence ID" value="NC_014393.1"/>
</dbReference>
<sequence length="68" mass="7340">MSKNIDDLIKNLRSAADQLDSIKDSASDEDIKKVIENNVEPMSCCGTCTGVPPIPPCENTCVSLPPFM</sequence>
<dbReference type="HOGENOM" id="CLU_2786471_0_0_9"/>
<evidence type="ECO:0000313" key="1">
    <source>
        <dbReference type="EMBL" id="ADL50707.1"/>
    </source>
</evidence>
<dbReference type="STRING" id="573061.Clocel_0939"/>
<dbReference type="AlphaFoldDB" id="D9ST91"/>
<accession>D9ST91</accession>
<evidence type="ECO:0000313" key="2">
    <source>
        <dbReference type="Proteomes" id="UP000002730"/>
    </source>
</evidence>
<protein>
    <submittedName>
        <fullName evidence="1">Uncharacterized protein</fullName>
    </submittedName>
</protein>
<gene>
    <name evidence="1" type="ordered locus">Clocel_0939</name>
</gene>
<dbReference type="OrthoDB" id="9918494at2"/>
<name>D9ST91_CLOC7</name>
<reference evidence="1 2" key="1">
    <citation type="submission" date="2010-08" db="EMBL/GenBank/DDBJ databases">
        <title>Complete sequence of Clostridium cellulovorans 743B.</title>
        <authorList>
            <consortium name="US DOE Joint Genome Institute"/>
            <person name="Lucas S."/>
            <person name="Copeland A."/>
            <person name="Lapidus A."/>
            <person name="Cheng J.-F."/>
            <person name="Bruce D."/>
            <person name="Goodwin L."/>
            <person name="Pitluck S."/>
            <person name="Chertkov O."/>
            <person name="Detter J.C."/>
            <person name="Han C."/>
            <person name="Tapia R."/>
            <person name="Land M."/>
            <person name="Hauser L."/>
            <person name="Chang Y.-J."/>
            <person name="Jeffries C."/>
            <person name="Kyrpides N."/>
            <person name="Ivanova N."/>
            <person name="Mikhailova N."/>
            <person name="Hemme C.L."/>
            <person name="Woyke T."/>
        </authorList>
    </citation>
    <scope>NUCLEOTIDE SEQUENCE [LARGE SCALE GENOMIC DNA]</scope>
    <source>
        <strain evidence="2">ATCC 35296 / DSM 3052 / OCM 3 / 743B</strain>
    </source>
</reference>
<proteinExistence type="predicted"/>
<dbReference type="KEGG" id="ccb:Clocel_0939"/>